<dbReference type="STRING" id="67767.A0A0J7KQG2"/>
<evidence type="ECO:0000313" key="9">
    <source>
        <dbReference type="EMBL" id="KMQ92499.1"/>
    </source>
</evidence>
<feature type="domain" description="DDH" evidence="6">
    <location>
        <begin position="63"/>
        <end position="194"/>
    </location>
</feature>
<dbReference type="Proteomes" id="UP000036403">
    <property type="component" value="Unassembled WGS sequence"/>
</dbReference>
<gene>
    <name evidence="9" type="ORF">RF55_7498</name>
</gene>
<dbReference type="EMBL" id="LBMM01004369">
    <property type="protein sequence ID" value="KMQ92499.1"/>
    <property type="molecule type" value="Genomic_DNA"/>
</dbReference>
<evidence type="ECO:0000256" key="1">
    <source>
        <dbReference type="ARBA" id="ARBA00005915"/>
    </source>
</evidence>
<comment type="caution">
    <text evidence="9">The sequence shown here is derived from an EMBL/GenBank/DDBJ whole genome shotgun (WGS) entry which is preliminary data.</text>
</comment>
<evidence type="ECO:0000259" key="6">
    <source>
        <dbReference type="Pfam" id="PF01368"/>
    </source>
</evidence>
<accession>A0A0J7KQG2</accession>
<dbReference type="InterPro" id="IPR001667">
    <property type="entry name" value="DDH_dom"/>
</dbReference>
<dbReference type="Pfam" id="PF01368">
    <property type="entry name" value="DHH"/>
    <property type="match status" value="1"/>
</dbReference>
<dbReference type="InterPro" id="IPR038763">
    <property type="entry name" value="DHH_sf"/>
</dbReference>
<keyword evidence="5 9" id="KW-0269">Exonuclease</keyword>
<feature type="domain" description="DHHA1" evidence="7">
    <location>
        <begin position="343"/>
        <end position="402"/>
    </location>
</feature>
<dbReference type="Pfam" id="PF17768">
    <property type="entry name" value="RecJ_OB"/>
    <property type="match status" value="1"/>
</dbReference>
<dbReference type="PANTHER" id="PTHR30255">
    <property type="entry name" value="SINGLE-STRANDED-DNA-SPECIFIC EXONUCLEASE RECJ"/>
    <property type="match status" value="1"/>
</dbReference>
<evidence type="ECO:0000256" key="5">
    <source>
        <dbReference type="ARBA" id="ARBA00022839"/>
    </source>
</evidence>
<dbReference type="PANTHER" id="PTHR30255:SF2">
    <property type="entry name" value="SINGLE-STRANDED-DNA-SPECIFIC EXONUCLEASE RECJ"/>
    <property type="match status" value="1"/>
</dbReference>
<reference evidence="9 10" key="1">
    <citation type="submission" date="2015-04" db="EMBL/GenBank/DDBJ databases">
        <title>Lasius niger genome sequencing.</title>
        <authorList>
            <person name="Konorov E.A."/>
            <person name="Nikitin M.A."/>
            <person name="Kirill M.V."/>
            <person name="Chang P."/>
        </authorList>
    </citation>
    <scope>NUCLEOTIDE SEQUENCE [LARGE SCALE GENOMIC DNA]</scope>
    <source>
        <tissue evidence="9">Whole</tissue>
    </source>
</reference>
<feature type="domain" description="RecJ OB" evidence="8">
    <location>
        <begin position="565"/>
        <end position="677"/>
    </location>
</feature>
<organism evidence="9 10">
    <name type="scientific">Lasius niger</name>
    <name type="common">Black garden ant</name>
    <dbReference type="NCBI Taxonomy" id="67767"/>
    <lineage>
        <taxon>Eukaryota</taxon>
        <taxon>Metazoa</taxon>
        <taxon>Ecdysozoa</taxon>
        <taxon>Arthropoda</taxon>
        <taxon>Hexapoda</taxon>
        <taxon>Insecta</taxon>
        <taxon>Pterygota</taxon>
        <taxon>Neoptera</taxon>
        <taxon>Endopterygota</taxon>
        <taxon>Hymenoptera</taxon>
        <taxon>Apocrita</taxon>
        <taxon>Aculeata</taxon>
        <taxon>Formicoidea</taxon>
        <taxon>Formicidae</taxon>
        <taxon>Formicinae</taxon>
        <taxon>Lasius</taxon>
        <taxon>Lasius</taxon>
    </lineage>
</organism>
<dbReference type="Gene3D" id="2.40.50.460">
    <property type="match status" value="1"/>
</dbReference>
<protein>
    <recommendedName>
        <fullName evidence="2">Single-stranded-DNA-specific exonuclease RecJ</fullName>
    </recommendedName>
</protein>
<keyword evidence="4" id="KW-0378">Hydrolase</keyword>
<dbReference type="InterPro" id="IPR003156">
    <property type="entry name" value="DHHA1_dom"/>
</dbReference>
<dbReference type="InterPro" id="IPR041122">
    <property type="entry name" value="RecJ_OB"/>
</dbReference>
<evidence type="ECO:0000256" key="3">
    <source>
        <dbReference type="ARBA" id="ARBA00022722"/>
    </source>
</evidence>
<dbReference type="GO" id="GO:0004527">
    <property type="term" value="F:exonuclease activity"/>
    <property type="evidence" value="ECO:0007669"/>
    <property type="project" value="UniProtKB-KW"/>
</dbReference>
<proteinExistence type="inferred from homology"/>
<name>A0A0J7KQG2_LASNI</name>
<dbReference type="InterPro" id="IPR051673">
    <property type="entry name" value="SSDNA_exonuclease_RecJ"/>
</dbReference>
<dbReference type="OrthoDB" id="10070111at2759"/>
<evidence type="ECO:0000313" key="10">
    <source>
        <dbReference type="Proteomes" id="UP000036403"/>
    </source>
</evidence>
<dbReference type="PaxDb" id="67767-A0A0J7KQG2"/>
<dbReference type="Gene3D" id="3.10.310.30">
    <property type="match status" value="1"/>
</dbReference>
<dbReference type="AlphaFoldDB" id="A0A0J7KQG2"/>
<dbReference type="Pfam" id="PF02272">
    <property type="entry name" value="DHHA1"/>
    <property type="match status" value="1"/>
</dbReference>
<dbReference type="SUPFAM" id="SSF64182">
    <property type="entry name" value="DHH phosphoesterases"/>
    <property type="match status" value="2"/>
</dbReference>
<keyword evidence="10" id="KW-1185">Reference proteome</keyword>
<evidence type="ECO:0000259" key="7">
    <source>
        <dbReference type="Pfam" id="PF02272"/>
    </source>
</evidence>
<keyword evidence="3" id="KW-0540">Nuclease</keyword>
<dbReference type="GO" id="GO:0003676">
    <property type="term" value="F:nucleic acid binding"/>
    <property type="evidence" value="ECO:0007669"/>
    <property type="project" value="InterPro"/>
</dbReference>
<evidence type="ECO:0000256" key="2">
    <source>
        <dbReference type="ARBA" id="ARBA00019841"/>
    </source>
</evidence>
<sequence length="685" mass="74599">MSRESGLGDIACRVLLGRNVAPEGVEAFLDASLRRHLPNPSDLKAMDEAAERLSNAVISGETIGIFGDYDVDGACSSALLTQYLRDLGLKIFPHIPDRMKEGYGPNSGALNALADRGASLVICTDCGTTAHEILNPFAERCDLIVLDHHKPEGHLLPKAIVVNPNRLDCTSGQGHLCATGVAFLMIVALRRALIQKDFFGKNTEGKKETGPDLFAYLDIVALATICDVMQLRGVNRAFVRQGLKILAQGKRPGLAALGEVAGLKKLGHSIACGFSLGPRINAGGRIGKSTLGIDLLLSKTYPDALPLARELDETNARRQEVEGNILQEAMKAAEQKLHQGRNAVFLYAQGWHPGVVGIVAGRIKEKFNRPVFIGSMDKETGIIKGSARSIEGLDVGQAVISAVRKTLLIYSECSILLRVRVSPIPSSAASLVHLKIGVIGYQKRKRVFISYVFTLPKADAKILRKRLLHQRDSRLLQEILEDNINILYTKIEQADHEKDILLEPRRNNFLVAKLFYKKSLLLGGGGHAMAAGFALHPEQGDAFEEFLDEALKEAKEAPKRADLIIDAVISAAAANVHNADEIAKLAPFGPGNEEPYLAILNVRVKYFKRIGKDKNTLRVTLEDDLGQGQVKGLVFRVENTEFGSLLEDSSRPLIQVAGRLRAEAWQGRKDATFFIEDCAKAGSAL</sequence>
<evidence type="ECO:0000259" key="8">
    <source>
        <dbReference type="Pfam" id="PF17768"/>
    </source>
</evidence>
<comment type="similarity">
    <text evidence="1">Belongs to the RecJ family.</text>
</comment>
<dbReference type="Gene3D" id="3.90.1640.30">
    <property type="match status" value="1"/>
</dbReference>
<evidence type="ECO:0000256" key="4">
    <source>
        <dbReference type="ARBA" id="ARBA00022801"/>
    </source>
</evidence>